<reference evidence="1 2" key="1">
    <citation type="submission" date="2009-01" db="EMBL/GenBank/DDBJ databases">
        <authorList>
            <person name="Fulton L."/>
            <person name="Clifton S."/>
            <person name="Fulton B."/>
            <person name="Xu J."/>
            <person name="Minx P."/>
            <person name="Pepin K.H."/>
            <person name="Johnson M."/>
            <person name="Bhonagiri V."/>
            <person name="Nash W.E."/>
            <person name="Mardis E.R."/>
            <person name="Wilson R.K."/>
        </authorList>
    </citation>
    <scope>NUCLEOTIDE SEQUENCE [LARGE SCALE GENOMIC DNA]</scope>
    <source>
        <strain evidence="1 2">DSM 5476</strain>
    </source>
</reference>
<dbReference type="Proteomes" id="UP000003340">
    <property type="component" value="Unassembled WGS sequence"/>
</dbReference>
<accession>C0EGH1</accession>
<dbReference type="HOGENOM" id="CLU_3024035_0_0_9"/>
<organism evidence="1 2">
    <name type="scientific">[Clostridium] methylpentosum DSM 5476</name>
    <dbReference type="NCBI Taxonomy" id="537013"/>
    <lineage>
        <taxon>Bacteria</taxon>
        <taxon>Bacillati</taxon>
        <taxon>Bacillota</taxon>
        <taxon>Clostridia</taxon>
        <taxon>Eubacteriales</taxon>
        <taxon>Oscillospiraceae</taxon>
        <taxon>Oscillospiraceae incertae sedis</taxon>
    </lineage>
</organism>
<evidence type="ECO:0000313" key="1">
    <source>
        <dbReference type="EMBL" id="EEG29447.1"/>
    </source>
</evidence>
<dbReference type="STRING" id="537013.CLOSTMETH_02964"/>
<name>C0EGH1_9FIRM</name>
<keyword evidence="2" id="KW-1185">Reference proteome</keyword>
<reference evidence="1 2" key="2">
    <citation type="submission" date="2009-02" db="EMBL/GenBank/DDBJ databases">
        <title>Draft genome sequence of Clostridium methylpentosum (DSM 5476).</title>
        <authorList>
            <person name="Sudarsanam P."/>
            <person name="Ley R."/>
            <person name="Guruge J."/>
            <person name="Turnbaugh P.J."/>
            <person name="Mahowald M."/>
            <person name="Liep D."/>
            <person name="Gordon J."/>
        </authorList>
    </citation>
    <scope>NUCLEOTIDE SEQUENCE [LARGE SCALE GENOMIC DNA]</scope>
    <source>
        <strain evidence="1 2">DSM 5476</strain>
    </source>
</reference>
<gene>
    <name evidence="1" type="ORF">CLOSTMETH_02964</name>
</gene>
<sequence>MILEQTFFMQDATSEERAEEIDRVILRFDKPVIADQQLLTGRNAVKMRLISSAIP</sequence>
<dbReference type="AlphaFoldDB" id="C0EGH1"/>
<comment type="caution">
    <text evidence="1">The sequence shown here is derived from an EMBL/GenBank/DDBJ whole genome shotgun (WGS) entry which is preliminary data.</text>
</comment>
<protein>
    <submittedName>
        <fullName evidence="1">Uncharacterized protein</fullName>
    </submittedName>
</protein>
<dbReference type="EMBL" id="ACEC01000102">
    <property type="protein sequence ID" value="EEG29447.1"/>
    <property type="molecule type" value="Genomic_DNA"/>
</dbReference>
<proteinExistence type="predicted"/>
<evidence type="ECO:0000313" key="2">
    <source>
        <dbReference type="Proteomes" id="UP000003340"/>
    </source>
</evidence>